<organism evidence="1 2">
    <name type="scientific">Liparis tanakae</name>
    <name type="common">Tanaka's snailfish</name>
    <dbReference type="NCBI Taxonomy" id="230148"/>
    <lineage>
        <taxon>Eukaryota</taxon>
        <taxon>Metazoa</taxon>
        <taxon>Chordata</taxon>
        <taxon>Craniata</taxon>
        <taxon>Vertebrata</taxon>
        <taxon>Euteleostomi</taxon>
        <taxon>Actinopterygii</taxon>
        <taxon>Neopterygii</taxon>
        <taxon>Teleostei</taxon>
        <taxon>Neoteleostei</taxon>
        <taxon>Acanthomorphata</taxon>
        <taxon>Eupercaria</taxon>
        <taxon>Perciformes</taxon>
        <taxon>Cottioidei</taxon>
        <taxon>Cottales</taxon>
        <taxon>Liparidae</taxon>
        <taxon>Liparis</taxon>
    </lineage>
</organism>
<gene>
    <name evidence="1" type="ORF">EYF80_051601</name>
</gene>
<keyword evidence="2" id="KW-1185">Reference proteome</keyword>
<evidence type="ECO:0000313" key="2">
    <source>
        <dbReference type="Proteomes" id="UP000314294"/>
    </source>
</evidence>
<reference evidence="1 2" key="1">
    <citation type="submission" date="2019-03" db="EMBL/GenBank/DDBJ databases">
        <title>First draft genome of Liparis tanakae, snailfish: a comprehensive survey of snailfish specific genes.</title>
        <authorList>
            <person name="Kim W."/>
            <person name="Song I."/>
            <person name="Jeong J.-H."/>
            <person name="Kim D."/>
            <person name="Kim S."/>
            <person name="Ryu S."/>
            <person name="Song J.Y."/>
            <person name="Lee S.K."/>
        </authorList>
    </citation>
    <scope>NUCLEOTIDE SEQUENCE [LARGE SCALE GENOMIC DNA]</scope>
    <source>
        <tissue evidence="1">Muscle</tissue>
    </source>
</reference>
<accession>A0A4Z2FBS0</accession>
<dbReference type="EMBL" id="SRLO01001391">
    <property type="protein sequence ID" value="TNN38234.1"/>
    <property type="molecule type" value="Genomic_DNA"/>
</dbReference>
<evidence type="ECO:0000313" key="1">
    <source>
        <dbReference type="EMBL" id="TNN38234.1"/>
    </source>
</evidence>
<comment type="caution">
    <text evidence="1">The sequence shown here is derived from an EMBL/GenBank/DDBJ whole genome shotgun (WGS) entry which is preliminary data.</text>
</comment>
<name>A0A4Z2FBS0_9TELE</name>
<protein>
    <submittedName>
        <fullName evidence="1">Uncharacterized protein</fullName>
    </submittedName>
</protein>
<dbReference type="Proteomes" id="UP000314294">
    <property type="component" value="Unassembled WGS sequence"/>
</dbReference>
<dbReference type="AlphaFoldDB" id="A0A4Z2FBS0"/>
<sequence length="69" mass="7582">MGQRCLATTWRDSRDGATSSPIAQTLLKATLRKALVLISMVVKASDTNGLLLLTRCFLVRNMCANFQPI</sequence>
<proteinExistence type="predicted"/>